<proteinExistence type="predicted"/>
<dbReference type="PANTHER" id="PTHR46655:SF1">
    <property type="entry name" value="HISTONE-LYSINE N-METHYLTRANSFERASE ATXR3"/>
    <property type="match status" value="1"/>
</dbReference>
<feature type="region of interest" description="Disordered" evidence="1">
    <location>
        <begin position="166"/>
        <end position="218"/>
    </location>
</feature>
<sequence>MASQSLQQEQSYLADIQDSQYYIDKYTQMLAVIAQISDILRPVKSQRVMIPALCDVLWLYANTHTYFTPNENYKKCKGEEQKIRKCDVRIENQSQASLNPVEQEKTVYKGNKEYDPGYIWGQLVGWFKQTVDKPNASLSADRRGTLSMPDLESFIVNVKNQENLKSGIQRKKKKKGQSDEEMEEDSSLIKKQGTKSRPTQSARVSSMSGGSGNYAENDSECFNQPLTGKFKEPKIIYPHKKHQWDVVCHWSFKNKQRMYGSVQFESVMQADTDRQRRLYYFNMALNHIKNI</sequence>
<evidence type="ECO:0000313" key="3">
    <source>
        <dbReference type="EMBL" id="CDW80461.1"/>
    </source>
</evidence>
<dbReference type="Proteomes" id="UP000039865">
    <property type="component" value="Unassembled WGS sequence"/>
</dbReference>
<dbReference type="AlphaFoldDB" id="A0A078AF59"/>
<name>A0A078AF59_STYLE</name>
<evidence type="ECO:0000259" key="2">
    <source>
        <dbReference type="Pfam" id="PF19633"/>
    </source>
</evidence>
<dbReference type="EMBL" id="CCKQ01008991">
    <property type="protein sequence ID" value="CDW80461.1"/>
    <property type="molecule type" value="Genomic_DNA"/>
</dbReference>
<feature type="domain" description="ATXR3 C-terminal" evidence="2">
    <location>
        <begin position="50"/>
        <end position="170"/>
    </location>
</feature>
<dbReference type="InterPro" id="IPR045606">
    <property type="entry name" value="ATXR3_C"/>
</dbReference>
<accession>A0A078AF59</accession>
<evidence type="ECO:0000256" key="1">
    <source>
        <dbReference type="SAM" id="MobiDB-lite"/>
    </source>
</evidence>
<organism evidence="3 4">
    <name type="scientific">Stylonychia lemnae</name>
    <name type="common">Ciliate</name>
    <dbReference type="NCBI Taxonomy" id="5949"/>
    <lineage>
        <taxon>Eukaryota</taxon>
        <taxon>Sar</taxon>
        <taxon>Alveolata</taxon>
        <taxon>Ciliophora</taxon>
        <taxon>Intramacronucleata</taxon>
        <taxon>Spirotrichea</taxon>
        <taxon>Stichotrichia</taxon>
        <taxon>Sporadotrichida</taxon>
        <taxon>Oxytrichidae</taxon>
        <taxon>Stylonychinae</taxon>
        <taxon>Stylonychia</taxon>
    </lineage>
</organism>
<dbReference type="InParanoid" id="A0A078AF59"/>
<reference evidence="3 4" key="1">
    <citation type="submission" date="2014-06" db="EMBL/GenBank/DDBJ databases">
        <authorList>
            <person name="Swart Estienne"/>
        </authorList>
    </citation>
    <scope>NUCLEOTIDE SEQUENCE [LARGE SCALE GENOMIC DNA]</scope>
    <source>
        <strain evidence="3 4">130c</strain>
    </source>
</reference>
<gene>
    <name evidence="3" type="primary">Contig11421.g12224</name>
    <name evidence="3" type="ORF">STYLEM_9459</name>
</gene>
<protein>
    <submittedName>
        <fullName evidence="3">Set domain protein</fullName>
    </submittedName>
</protein>
<dbReference type="PANTHER" id="PTHR46655">
    <property type="entry name" value="HISTONE-LYSINE N-METHYLTRANSFERASE ATXR3"/>
    <property type="match status" value="1"/>
</dbReference>
<keyword evidence="4" id="KW-1185">Reference proteome</keyword>
<dbReference type="OrthoDB" id="308383at2759"/>
<feature type="compositionally biased region" description="Polar residues" evidence="1">
    <location>
        <begin position="195"/>
        <end position="218"/>
    </location>
</feature>
<dbReference type="Pfam" id="PF19633">
    <property type="entry name" value="SDG2_C"/>
    <property type="match status" value="1"/>
</dbReference>
<evidence type="ECO:0000313" key="4">
    <source>
        <dbReference type="Proteomes" id="UP000039865"/>
    </source>
</evidence>